<sequence>MGSIVAKKKKKETSSGAQDSAGQSRGAQPPGSVSQNNNNHPPKQEVSECKEEPVQQGIDESKEQPIKIIKTVKAPEAKAEEVKLSFEEVVALKPTSPDEMWNIVKQSSDANKINLQPATSRKGWKTIRLFVSSTFKDFHQEREVLVKEVFPDLRLWCEARKLRLVECDLRWGVPKDSTSEETIKICLSELDRCCEDNTAPFFLNLAGDRAGWIPKFEDFSLNLASQYGWVYGLSVTEMEIVHGAMRKLNPNALFLIRDIDGKENIPDDLKNDFEEAEFKTKLEKLKETISKTFPETNVKNYSVKCQFNSDGSIKLSGLTGEESEFSHIVYSFFQSKIEELYPLDESPMDPLQIQRDAHEMFLDSRSSCVLGRDKILQQIEDYVMKGHTTEAPLLVVGIAGAGKSALMAKSAHRATELVTDGAITMPGNVKKCRVFFHFVGATPRSTDLASFLQRLVKEINPSQKEGLSDLDSLISLSYNLLENESTEPVIVFVDAINQMDEDKQQYLNRWLPEKLSPNVRVVLSTIESTTSHQTIRAFKSSPVETICGPLDKDSRQAIVENILRAYNKRLHDDQMKVLLDKDGSSNPLWLTLACEELRVYGKFETLTDKIHELPDDLISLEETVFARFEKETGGELMKACVCMLEVSRHGLLETELLALLGEKKNVEIPEYQEIDEEALLGKTQTKTETTENIEETKQNLTKLVQETYVKDESKNEGSGKGGKKAETKVKFKRPKGKQINFLPARDWALIYRNLKPLLRPCGDLGEGRLDFYHRSLSKAARRRYFSGEEKIKKHAYNFWHGVLADYFEGVDDMDRKAEELPYHLENLLDNNRLIRCLMDWEVFNRLYSEEFSIDLLHAWRQCGGFGVASAVYKEQLAILRTSDMPLIEYVEIVENVYTFLIQAGQYQEAIELMEQRLNDELSDLGERPDEMADVYQNMARCKSEIDKAQQYITREQIIDNRQIVEYCRKCLNYRQQLPESQDNKYRCACVRILMAHHLSNIADLTGEMNAQNEAFKTIDEAIDVFTELNDMGHLAECKMTKGIIDYDKPFDFREPLLRESLSICMKAYGEHHLLTTRILLNTGIMYEMHGDYQKAFQNFKDLKRVCLAVFGHGHPKTVRAIKTISDPRYQRMLQAEERQAAGVA</sequence>
<dbReference type="InterPro" id="IPR011990">
    <property type="entry name" value="TPR-like_helical_dom_sf"/>
</dbReference>
<feature type="compositionally biased region" description="Basic and acidic residues" evidence="2">
    <location>
        <begin position="42"/>
        <end position="62"/>
    </location>
</feature>
<keyword evidence="5" id="KW-1185">Reference proteome</keyword>
<dbReference type="Pfam" id="PF13424">
    <property type="entry name" value="TPR_12"/>
    <property type="match status" value="1"/>
</dbReference>
<dbReference type="SUPFAM" id="SSF52540">
    <property type="entry name" value="P-loop containing nucleoside triphosphate hydrolases"/>
    <property type="match status" value="1"/>
</dbReference>
<organism evidence="4 5">
    <name type="scientific">Clytia hemisphaerica</name>
    <dbReference type="NCBI Taxonomy" id="252671"/>
    <lineage>
        <taxon>Eukaryota</taxon>
        <taxon>Metazoa</taxon>
        <taxon>Cnidaria</taxon>
        <taxon>Hydrozoa</taxon>
        <taxon>Hydroidolina</taxon>
        <taxon>Leptothecata</taxon>
        <taxon>Obeliida</taxon>
        <taxon>Clytiidae</taxon>
        <taxon>Clytia</taxon>
    </lineage>
</organism>
<proteinExistence type="predicted"/>
<keyword evidence="1" id="KW-0677">Repeat</keyword>
<dbReference type="AlphaFoldDB" id="A0A7M5X4D0"/>
<reference evidence="4" key="1">
    <citation type="submission" date="2021-01" db="UniProtKB">
        <authorList>
            <consortium name="EnsemblMetazoa"/>
        </authorList>
    </citation>
    <scope>IDENTIFICATION</scope>
</reference>
<dbReference type="Gene3D" id="3.40.50.300">
    <property type="entry name" value="P-loop containing nucleotide triphosphate hydrolases"/>
    <property type="match status" value="1"/>
</dbReference>
<dbReference type="PANTHER" id="PTHR19860">
    <property type="entry name" value="DDB1- AND CUL4-ASSOCIATED FACTOR 12-RELATED"/>
    <property type="match status" value="1"/>
</dbReference>
<feature type="domain" description="Orc1-like AAA ATPase" evidence="3">
    <location>
        <begin position="370"/>
        <end position="511"/>
    </location>
</feature>
<feature type="region of interest" description="Disordered" evidence="2">
    <location>
        <begin position="1"/>
        <end position="62"/>
    </location>
</feature>
<dbReference type="InterPro" id="IPR041664">
    <property type="entry name" value="AAA_16"/>
</dbReference>
<feature type="compositionally biased region" description="Basic residues" evidence="2">
    <location>
        <begin position="1"/>
        <end position="11"/>
    </location>
</feature>
<dbReference type="SUPFAM" id="SSF48452">
    <property type="entry name" value="TPR-like"/>
    <property type="match status" value="1"/>
</dbReference>
<dbReference type="OrthoDB" id="2325716at2759"/>
<dbReference type="GO" id="GO:0080008">
    <property type="term" value="C:Cul4-RING E3 ubiquitin ligase complex"/>
    <property type="evidence" value="ECO:0007669"/>
    <property type="project" value="TreeGrafter"/>
</dbReference>
<evidence type="ECO:0000259" key="3">
    <source>
        <dbReference type="Pfam" id="PF13191"/>
    </source>
</evidence>
<name>A0A7M5X4D0_9CNID</name>
<evidence type="ECO:0000313" key="4">
    <source>
        <dbReference type="EnsemblMetazoa" id="CLYHEMP017196.1"/>
    </source>
</evidence>
<evidence type="ECO:0000256" key="1">
    <source>
        <dbReference type="ARBA" id="ARBA00022737"/>
    </source>
</evidence>
<dbReference type="Gene3D" id="1.25.40.10">
    <property type="entry name" value="Tetratricopeptide repeat domain"/>
    <property type="match status" value="2"/>
</dbReference>
<dbReference type="Proteomes" id="UP000594262">
    <property type="component" value="Unplaced"/>
</dbReference>
<evidence type="ECO:0000313" key="5">
    <source>
        <dbReference type="Proteomes" id="UP000594262"/>
    </source>
</evidence>
<dbReference type="Pfam" id="PF13191">
    <property type="entry name" value="AAA_16"/>
    <property type="match status" value="1"/>
</dbReference>
<dbReference type="RefSeq" id="XP_066928433.1">
    <property type="nucleotide sequence ID" value="XM_067072332.1"/>
</dbReference>
<dbReference type="PANTHER" id="PTHR19860:SF14">
    <property type="entry name" value="DUF4062 DOMAIN-CONTAINING PROTEIN"/>
    <property type="match status" value="1"/>
</dbReference>
<evidence type="ECO:0000256" key="2">
    <source>
        <dbReference type="SAM" id="MobiDB-lite"/>
    </source>
</evidence>
<protein>
    <recommendedName>
        <fullName evidence="3">Orc1-like AAA ATPase domain-containing protein</fullName>
    </recommendedName>
</protein>
<dbReference type="InterPro" id="IPR027417">
    <property type="entry name" value="P-loop_NTPase"/>
</dbReference>
<feature type="compositionally biased region" description="Polar residues" evidence="2">
    <location>
        <begin position="14"/>
        <end position="41"/>
    </location>
</feature>
<dbReference type="InterPro" id="IPR051191">
    <property type="entry name" value="DCAF12"/>
</dbReference>
<dbReference type="GeneID" id="136815884"/>
<accession>A0A7M5X4D0</accession>
<dbReference type="EnsemblMetazoa" id="CLYHEMT017196.1">
    <property type="protein sequence ID" value="CLYHEMP017196.1"/>
    <property type="gene ID" value="CLYHEMG017196"/>
</dbReference>